<dbReference type="AlphaFoldDB" id="A0A1H6SHQ5"/>
<feature type="domain" description="DUF5655" evidence="1">
    <location>
        <begin position="204"/>
        <end position="312"/>
    </location>
</feature>
<dbReference type="RefSeq" id="WP_093309679.1">
    <property type="nucleotide sequence ID" value="NZ_FNYH01000007.1"/>
</dbReference>
<dbReference type="GO" id="GO:0003676">
    <property type="term" value="F:nucleic acid binding"/>
    <property type="evidence" value="ECO:0007669"/>
    <property type="project" value="InterPro"/>
</dbReference>
<evidence type="ECO:0000259" key="1">
    <source>
        <dbReference type="Pfam" id="PF18899"/>
    </source>
</evidence>
<sequence length="316" mass="35737">MPIFDISGDKLSAVEQKIFALEKDLQSLIEKNLETVFNCRFIASEFSTGAQHAGRIDSLALSEEDNPVIIEYKKVESSELINQSLFYLHWIQDHKGDFEIAVQKRLGRSVKVDWSDIRVICIAPNYKKYDLHAVQVMGANIELWKYRLFSNNSIYLEEVFHASKSVATSSAAMTTDSGFKNPTMVEAGKKAALTRATATYTFDERLEGKSEEIRELTTIIREFIIGLDESIEEVPKKFYVAYKVSQNIVCMEVKGKNIKLFLKLKPSDIPRGTSNYRDVTSIGHYGTGDVEFTISSESDFEQVKEFIAMAYNKVGG</sequence>
<dbReference type="Pfam" id="PF18899">
    <property type="entry name" value="DUF5655"/>
    <property type="match status" value="1"/>
</dbReference>
<evidence type="ECO:0000313" key="3">
    <source>
        <dbReference type="Proteomes" id="UP000242999"/>
    </source>
</evidence>
<dbReference type="OrthoDB" id="9798761at2"/>
<gene>
    <name evidence="2" type="ORF">SAMN05421831_10747</name>
</gene>
<dbReference type="InterPro" id="IPR043714">
    <property type="entry name" value="DUF5655"/>
</dbReference>
<dbReference type="STRING" id="64971.SAMN05421831_10747"/>
<dbReference type="Gene3D" id="3.40.1350.10">
    <property type="match status" value="1"/>
</dbReference>
<evidence type="ECO:0000313" key="2">
    <source>
        <dbReference type="EMBL" id="SEI67373.1"/>
    </source>
</evidence>
<keyword evidence="3" id="KW-1185">Reference proteome</keyword>
<name>A0A1H6SHQ5_9GAMM</name>
<organism evidence="2 3">
    <name type="scientific">Allopseudospirillum japonicum</name>
    <dbReference type="NCBI Taxonomy" id="64971"/>
    <lineage>
        <taxon>Bacteria</taxon>
        <taxon>Pseudomonadati</taxon>
        <taxon>Pseudomonadota</taxon>
        <taxon>Gammaproteobacteria</taxon>
        <taxon>Oceanospirillales</taxon>
        <taxon>Oceanospirillaceae</taxon>
        <taxon>Allopseudospirillum</taxon>
    </lineage>
</organism>
<protein>
    <submittedName>
        <fullName evidence="2">Predicted transport protein</fullName>
    </submittedName>
</protein>
<dbReference type="InterPro" id="IPR011856">
    <property type="entry name" value="tRNA_endonuc-like_dom_sf"/>
</dbReference>
<dbReference type="Proteomes" id="UP000242999">
    <property type="component" value="Unassembled WGS sequence"/>
</dbReference>
<reference evidence="3" key="1">
    <citation type="submission" date="2016-10" db="EMBL/GenBank/DDBJ databases">
        <authorList>
            <person name="Varghese N."/>
            <person name="Submissions S."/>
        </authorList>
    </citation>
    <scope>NUCLEOTIDE SEQUENCE [LARGE SCALE GENOMIC DNA]</scope>
    <source>
        <strain evidence="3">DSM 7165</strain>
    </source>
</reference>
<dbReference type="EMBL" id="FNYH01000007">
    <property type="protein sequence ID" value="SEI67373.1"/>
    <property type="molecule type" value="Genomic_DNA"/>
</dbReference>
<proteinExistence type="predicted"/>
<accession>A0A1H6SHQ5</accession>